<accession>I8AG03</accession>
<feature type="transmembrane region" description="Helical" evidence="1">
    <location>
        <begin position="54"/>
        <end position="76"/>
    </location>
</feature>
<name>I8AG03_9BACL</name>
<protein>
    <submittedName>
        <fullName evidence="2">Uncharacterized protein</fullName>
    </submittedName>
</protein>
<dbReference type="STRING" id="1196324.A374_16073"/>
<keyword evidence="3" id="KW-1185">Reference proteome</keyword>
<dbReference type="OrthoDB" id="2663350at2"/>
<comment type="caution">
    <text evidence="2">The sequence shown here is derived from an EMBL/GenBank/DDBJ whole genome shotgun (WGS) entry which is preliminary data.</text>
</comment>
<proteinExistence type="predicted"/>
<sequence>MKGIRSVLYMHWRSVGSWVYIPWLILGSVFLINYGWRSFHQDSQSTNDVGNMVIFIYLFTVAWIFNGQLFAFASGLSIKRMHFVLGSVMAAILISIGSSLLLMLLIVVENMTNGWGIDWHTFSWKVTQTFAYWEQFAIYLLVFLCLILLGFFLSSIVIRFRKRGLLVFGVLLYVFFLVISNTSVNGFDHEEAFWTWIGQHGLLVFYSLIPAIILLLFGCYMLFMRRAIIRS</sequence>
<feature type="transmembrane region" description="Helical" evidence="1">
    <location>
        <begin position="204"/>
        <end position="223"/>
    </location>
</feature>
<organism evidence="2 3">
    <name type="scientific">Fictibacillus macauensis ZFHKF-1</name>
    <dbReference type="NCBI Taxonomy" id="1196324"/>
    <lineage>
        <taxon>Bacteria</taxon>
        <taxon>Bacillati</taxon>
        <taxon>Bacillota</taxon>
        <taxon>Bacilli</taxon>
        <taxon>Bacillales</taxon>
        <taxon>Fictibacillaceae</taxon>
        <taxon>Fictibacillus</taxon>
    </lineage>
</organism>
<dbReference type="Proteomes" id="UP000004080">
    <property type="component" value="Unassembled WGS sequence"/>
</dbReference>
<dbReference type="AlphaFoldDB" id="I8AG03"/>
<feature type="transmembrane region" description="Helical" evidence="1">
    <location>
        <begin position="136"/>
        <end position="158"/>
    </location>
</feature>
<dbReference type="EMBL" id="AKKV01000036">
    <property type="protein sequence ID" value="EIT84319.1"/>
    <property type="molecule type" value="Genomic_DNA"/>
</dbReference>
<reference evidence="2 3" key="1">
    <citation type="journal article" date="2012" name="J. Bacteriol.">
        <title>Genome of Bacillus macauensis ZFHKF-1, a Long-Chain-Forming Bacterium.</title>
        <authorList>
            <person name="Cai L."/>
            <person name="Zhang T."/>
        </authorList>
    </citation>
    <scope>NUCLEOTIDE SEQUENCE [LARGE SCALE GENOMIC DNA]</scope>
    <source>
        <strain evidence="2 3">ZFHKF-1</strain>
    </source>
</reference>
<evidence type="ECO:0000313" key="2">
    <source>
        <dbReference type="EMBL" id="EIT84319.1"/>
    </source>
</evidence>
<evidence type="ECO:0000313" key="3">
    <source>
        <dbReference type="Proteomes" id="UP000004080"/>
    </source>
</evidence>
<feature type="transmembrane region" description="Helical" evidence="1">
    <location>
        <begin position="12"/>
        <end position="34"/>
    </location>
</feature>
<evidence type="ECO:0000256" key="1">
    <source>
        <dbReference type="SAM" id="Phobius"/>
    </source>
</evidence>
<keyword evidence="1" id="KW-1133">Transmembrane helix</keyword>
<feature type="transmembrane region" description="Helical" evidence="1">
    <location>
        <begin position="165"/>
        <end position="184"/>
    </location>
</feature>
<dbReference type="RefSeq" id="WP_007203287.1">
    <property type="nucleotide sequence ID" value="NZ_AKKV01000036.1"/>
</dbReference>
<feature type="transmembrane region" description="Helical" evidence="1">
    <location>
        <begin position="83"/>
        <end position="108"/>
    </location>
</feature>
<keyword evidence="1" id="KW-0472">Membrane</keyword>
<gene>
    <name evidence="2" type="ORF">A374_16073</name>
</gene>
<keyword evidence="1" id="KW-0812">Transmembrane</keyword>
<dbReference type="PATRIC" id="fig|1196324.3.peg.3288"/>